<organism evidence="3 4">
    <name type="scientific">Alligator mississippiensis</name>
    <name type="common">American alligator</name>
    <dbReference type="NCBI Taxonomy" id="8496"/>
    <lineage>
        <taxon>Eukaryota</taxon>
        <taxon>Metazoa</taxon>
        <taxon>Chordata</taxon>
        <taxon>Craniata</taxon>
        <taxon>Vertebrata</taxon>
        <taxon>Euteleostomi</taxon>
        <taxon>Archelosauria</taxon>
        <taxon>Archosauria</taxon>
        <taxon>Crocodylia</taxon>
        <taxon>Alligatoridae</taxon>
        <taxon>Alligatorinae</taxon>
        <taxon>Alligator</taxon>
    </lineage>
</organism>
<name>A0A151MJ13_ALLMI</name>
<keyword evidence="1" id="KW-0812">Transmembrane</keyword>
<dbReference type="SUPFAM" id="SSF82671">
    <property type="entry name" value="SEA domain"/>
    <property type="match status" value="1"/>
</dbReference>
<evidence type="ECO:0000259" key="2">
    <source>
        <dbReference type="PROSITE" id="PS50024"/>
    </source>
</evidence>
<proteinExistence type="predicted"/>
<comment type="caution">
    <text evidence="3">The sequence shown here is derived from an EMBL/GenBank/DDBJ whole genome shotgun (WGS) entry which is preliminary data.</text>
</comment>
<sequence length="123" mass="13826">MVIVPVLGARKYKSATQIRHLEPWKIALIVLGIVAAAAITIGLLVYFLAYDQRLFYYSGNLKITNIQYNYEMARRSSGRFRDLSDMIEKLACQLEAACLVYGQISISAESFLKLSRINSDASN</sequence>
<gene>
    <name evidence="3" type="ORF">Y1Q_0002104</name>
</gene>
<dbReference type="Gene3D" id="3.30.70.960">
    <property type="entry name" value="SEA domain"/>
    <property type="match status" value="1"/>
</dbReference>
<dbReference type="InterPro" id="IPR036364">
    <property type="entry name" value="SEA_dom_sf"/>
</dbReference>
<feature type="transmembrane region" description="Helical" evidence="1">
    <location>
        <begin position="26"/>
        <end position="49"/>
    </location>
</feature>
<keyword evidence="1" id="KW-1133">Transmembrane helix</keyword>
<feature type="domain" description="SEA" evidence="2">
    <location>
        <begin position="53"/>
        <end position="123"/>
    </location>
</feature>
<evidence type="ECO:0000313" key="4">
    <source>
        <dbReference type="Proteomes" id="UP000050525"/>
    </source>
</evidence>
<protein>
    <recommendedName>
        <fullName evidence="2">SEA domain-containing protein</fullName>
    </recommendedName>
</protein>
<reference evidence="3 4" key="1">
    <citation type="journal article" date="2012" name="Genome Biol.">
        <title>Sequencing three crocodilian genomes to illuminate the evolution of archosaurs and amniotes.</title>
        <authorList>
            <person name="St John J.A."/>
            <person name="Braun E.L."/>
            <person name="Isberg S.R."/>
            <person name="Miles L.G."/>
            <person name="Chong A.Y."/>
            <person name="Gongora J."/>
            <person name="Dalzell P."/>
            <person name="Moran C."/>
            <person name="Bed'hom B."/>
            <person name="Abzhanov A."/>
            <person name="Burgess S.C."/>
            <person name="Cooksey A.M."/>
            <person name="Castoe T.A."/>
            <person name="Crawford N.G."/>
            <person name="Densmore L.D."/>
            <person name="Drew J.C."/>
            <person name="Edwards S.V."/>
            <person name="Faircloth B.C."/>
            <person name="Fujita M.K."/>
            <person name="Greenwold M.J."/>
            <person name="Hoffmann F.G."/>
            <person name="Howard J.M."/>
            <person name="Iguchi T."/>
            <person name="Janes D.E."/>
            <person name="Khan S.Y."/>
            <person name="Kohno S."/>
            <person name="de Koning A.J."/>
            <person name="Lance S.L."/>
            <person name="McCarthy F.M."/>
            <person name="McCormack J.E."/>
            <person name="Merchant M.E."/>
            <person name="Peterson D.G."/>
            <person name="Pollock D.D."/>
            <person name="Pourmand N."/>
            <person name="Raney B.J."/>
            <person name="Roessler K.A."/>
            <person name="Sanford J.R."/>
            <person name="Sawyer R.H."/>
            <person name="Schmidt C.J."/>
            <person name="Triplett E.W."/>
            <person name="Tuberville T.D."/>
            <person name="Venegas-Anaya M."/>
            <person name="Howard J.T."/>
            <person name="Jarvis E.D."/>
            <person name="Guillette L.J.Jr."/>
            <person name="Glenn T.C."/>
            <person name="Green R.E."/>
            <person name="Ray D.A."/>
        </authorList>
    </citation>
    <scope>NUCLEOTIDE SEQUENCE [LARGE SCALE GENOMIC DNA]</scope>
    <source>
        <strain evidence="3">KSC_2009_1</strain>
    </source>
</reference>
<dbReference type="PROSITE" id="PS50024">
    <property type="entry name" value="SEA"/>
    <property type="match status" value="1"/>
</dbReference>
<dbReference type="Proteomes" id="UP000050525">
    <property type="component" value="Unassembled WGS sequence"/>
</dbReference>
<evidence type="ECO:0000313" key="3">
    <source>
        <dbReference type="EMBL" id="KYO24496.1"/>
    </source>
</evidence>
<dbReference type="AlphaFoldDB" id="A0A151MJ13"/>
<dbReference type="InterPro" id="IPR000082">
    <property type="entry name" value="SEA_dom"/>
</dbReference>
<dbReference type="Pfam" id="PF01390">
    <property type="entry name" value="SEA"/>
    <property type="match status" value="1"/>
</dbReference>
<keyword evidence="4" id="KW-1185">Reference proteome</keyword>
<accession>A0A151MJ13</accession>
<dbReference type="EMBL" id="AKHW03006071">
    <property type="protein sequence ID" value="KYO24496.1"/>
    <property type="molecule type" value="Genomic_DNA"/>
</dbReference>
<evidence type="ECO:0000256" key="1">
    <source>
        <dbReference type="SAM" id="Phobius"/>
    </source>
</evidence>
<keyword evidence="1" id="KW-0472">Membrane</keyword>